<sequence>MLHTKCYISNSVNLWQNHKLEALFSFSKTQNVFRNVTGLLLYNEGTFLQVLEGEIDDVETILSKIKKDDRHNQITIMMDQEISHRLFESYQSGMVFSDDEKELKKLKSRIQLPNASNYAKSLRAILHSFTIPQHSLSGYMV</sequence>
<gene>
    <name evidence="2" type="ORF">ESU54_05370</name>
</gene>
<dbReference type="PROSITE" id="PS50925">
    <property type="entry name" value="BLUF"/>
    <property type="match status" value="1"/>
</dbReference>
<organism evidence="2 3">
    <name type="scientific">Aequorivita antarctica</name>
    <dbReference type="NCBI Taxonomy" id="153266"/>
    <lineage>
        <taxon>Bacteria</taxon>
        <taxon>Pseudomonadati</taxon>
        <taxon>Bacteroidota</taxon>
        <taxon>Flavobacteriia</taxon>
        <taxon>Flavobacteriales</taxon>
        <taxon>Flavobacteriaceae</taxon>
        <taxon>Aequorivita</taxon>
    </lineage>
</organism>
<accession>A0A5C6Z323</accession>
<dbReference type="AlphaFoldDB" id="A0A5C6Z323"/>
<dbReference type="SUPFAM" id="SSF54975">
    <property type="entry name" value="Acylphosphatase/BLUF domain-like"/>
    <property type="match status" value="1"/>
</dbReference>
<dbReference type="OrthoDB" id="1122028at2"/>
<dbReference type="InterPro" id="IPR007024">
    <property type="entry name" value="BLUF_domain"/>
</dbReference>
<dbReference type="Pfam" id="PF04940">
    <property type="entry name" value="BLUF"/>
    <property type="match status" value="1"/>
</dbReference>
<feature type="domain" description="BLUF" evidence="1">
    <location>
        <begin position="2"/>
        <end position="93"/>
    </location>
</feature>
<evidence type="ECO:0000313" key="2">
    <source>
        <dbReference type="EMBL" id="TXD73900.1"/>
    </source>
</evidence>
<protein>
    <submittedName>
        <fullName evidence="2">BLUF domain-containing protein</fullName>
    </submittedName>
</protein>
<dbReference type="InterPro" id="IPR036046">
    <property type="entry name" value="Acylphosphatase-like_dom_sf"/>
</dbReference>
<reference evidence="2 3" key="1">
    <citation type="submission" date="2019-08" db="EMBL/GenBank/DDBJ databases">
        <title>Genome of Aequorivita antarctica SW49 (type strain).</title>
        <authorList>
            <person name="Bowman J.P."/>
        </authorList>
    </citation>
    <scope>NUCLEOTIDE SEQUENCE [LARGE SCALE GENOMIC DNA]</scope>
    <source>
        <strain evidence="2 3">SW49</strain>
    </source>
</reference>
<dbReference type="GO" id="GO:0071949">
    <property type="term" value="F:FAD binding"/>
    <property type="evidence" value="ECO:0007669"/>
    <property type="project" value="InterPro"/>
</dbReference>
<dbReference type="Proteomes" id="UP000321497">
    <property type="component" value="Unassembled WGS sequence"/>
</dbReference>
<name>A0A5C6Z323_9FLAO</name>
<dbReference type="EMBL" id="VORT01000003">
    <property type="protein sequence ID" value="TXD73900.1"/>
    <property type="molecule type" value="Genomic_DNA"/>
</dbReference>
<proteinExistence type="predicted"/>
<evidence type="ECO:0000259" key="1">
    <source>
        <dbReference type="PROSITE" id="PS50925"/>
    </source>
</evidence>
<keyword evidence="3" id="KW-1185">Reference proteome</keyword>
<evidence type="ECO:0000313" key="3">
    <source>
        <dbReference type="Proteomes" id="UP000321497"/>
    </source>
</evidence>
<comment type="caution">
    <text evidence="2">The sequence shown here is derived from an EMBL/GenBank/DDBJ whole genome shotgun (WGS) entry which is preliminary data.</text>
</comment>
<dbReference type="Gene3D" id="3.30.70.100">
    <property type="match status" value="1"/>
</dbReference>
<dbReference type="RefSeq" id="WP_111843474.1">
    <property type="nucleotide sequence ID" value="NZ_UEGI01000002.1"/>
</dbReference>
<dbReference type="SMART" id="SM01034">
    <property type="entry name" value="BLUF"/>
    <property type="match status" value="1"/>
</dbReference>
<dbReference type="GO" id="GO:0009882">
    <property type="term" value="F:blue light photoreceptor activity"/>
    <property type="evidence" value="ECO:0007669"/>
    <property type="project" value="InterPro"/>
</dbReference>